<proteinExistence type="predicted"/>
<feature type="non-terminal residue" evidence="1">
    <location>
        <position position="1"/>
    </location>
</feature>
<gene>
    <name evidence="1" type="ORF">GNB58_005139</name>
</gene>
<dbReference type="Pfam" id="PF07395">
    <property type="entry name" value="Mig-14"/>
    <property type="match status" value="1"/>
</dbReference>
<reference evidence="1" key="1">
    <citation type="journal article" date="2018" name="Genome Biol.">
        <title>SKESA: strategic k-mer extension for scrupulous assemblies.</title>
        <authorList>
            <person name="Souvorov A."/>
            <person name="Agarwala R."/>
            <person name="Lipman D.J."/>
        </authorList>
    </citation>
    <scope>NUCLEOTIDE SEQUENCE</scope>
    <source>
        <strain evidence="1">2584-68</strain>
    </source>
</reference>
<dbReference type="AlphaFoldDB" id="A0A736VSF1"/>
<protein>
    <submittedName>
        <fullName evidence="1">Antimicrobial resistance protein Mig-14</fullName>
    </submittedName>
</protein>
<comment type="caution">
    <text evidence="1">The sequence shown here is derived from an EMBL/GenBank/DDBJ whole genome shotgun (WGS) entry which is preliminary data.</text>
</comment>
<sequence length="105" mass="12150">DFFSHLRHLLYGCVLYVENAPCAFDIVLKAESRLNVYFDVPNGGVRKECMNLSPGSILMWLNVNNAKSYCQAKNKKFIFSIGALRPEWEYKLRWADPFFTGKSFC</sequence>
<name>A0A736VSF1_SALHO</name>
<dbReference type="EMBL" id="DAATAH010000157">
    <property type="protein sequence ID" value="HAE7767984.1"/>
    <property type="molecule type" value="Genomic_DNA"/>
</dbReference>
<evidence type="ECO:0000313" key="1">
    <source>
        <dbReference type="EMBL" id="HAE7767984.1"/>
    </source>
</evidence>
<dbReference type="InterPro" id="IPR009977">
    <property type="entry name" value="Mig-14"/>
</dbReference>
<organism evidence="1">
    <name type="scientific">Salmonella enterica subsp. houtenae serovar 45:g,z51:-</name>
    <dbReference type="NCBI Taxonomy" id="1967611"/>
    <lineage>
        <taxon>Bacteria</taxon>
        <taxon>Pseudomonadati</taxon>
        <taxon>Pseudomonadota</taxon>
        <taxon>Gammaproteobacteria</taxon>
        <taxon>Enterobacterales</taxon>
        <taxon>Enterobacteriaceae</taxon>
        <taxon>Salmonella</taxon>
    </lineage>
</organism>
<accession>A0A736VSF1</accession>
<reference evidence="1" key="2">
    <citation type="submission" date="2018-07" db="EMBL/GenBank/DDBJ databases">
        <authorList>
            <consortium name="NCBI Pathogen Detection Project"/>
        </authorList>
    </citation>
    <scope>NUCLEOTIDE SEQUENCE</scope>
    <source>
        <strain evidence="1">2584-68</strain>
    </source>
</reference>